<dbReference type="PROSITE" id="PS50928">
    <property type="entry name" value="ABC_TM1"/>
    <property type="match status" value="1"/>
</dbReference>
<keyword evidence="5" id="KW-0813">Transport</keyword>
<comment type="function">
    <text evidence="6">Part of the binding-protein-dependent transport system for phosphate; probably responsible for the translocation of the substrate across the membrane.</text>
</comment>
<name>A0ABZ2F363_METCP</name>
<keyword evidence="2 5" id="KW-0812">Transmembrane</keyword>
<dbReference type="InterPro" id="IPR011864">
    <property type="entry name" value="Phosphate_PstC"/>
</dbReference>
<keyword evidence="6" id="KW-1003">Cell membrane</keyword>
<comment type="similarity">
    <text evidence="6">Belongs to the binding-protein-dependent transport system permease family. CysTW subfamily.</text>
</comment>
<dbReference type="CDD" id="cd06261">
    <property type="entry name" value="TM_PBP2"/>
    <property type="match status" value="1"/>
</dbReference>
<reference evidence="8 9" key="1">
    <citation type="submission" date="2022-09" db="EMBL/GenBank/DDBJ databases">
        <authorList>
            <person name="Giprobiosintez L."/>
        </authorList>
    </citation>
    <scope>NUCLEOTIDE SEQUENCE [LARGE SCALE GENOMIC DNA]</scope>
    <source>
        <strain evidence="9">VKPM-B-12549 (GBS-15)</strain>
    </source>
</reference>
<evidence type="ECO:0000313" key="8">
    <source>
        <dbReference type="EMBL" id="WWF00953.1"/>
    </source>
</evidence>
<feature type="transmembrane region" description="Helical" evidence="5">
    <location>
        <begin position="427"/>
        <end position="451"/>
    </location>
</feature>
<dbReference type="InterPro" id="IPR000515">
    <property type="entry name" value="MetI-like"/>
</dbReference>
<dbReference type="InterPro" id="IPR022182">
    <property type="entry name" value="PstC_N"/>
</dbReference>
<comment type="subcellular location">
    <subcellularLocation>
        <location evidence="6">Cell inner membrane</location>
        <topology evidence="6">Multi-pass membrane protein</topology>
    </subcellularLocation>
    <subcellularLocation>
        <location evidence="1 5">Cell membrane</location>
        <topology evidence="1 5">Multi-pass membrane protein</topology>
    </subcellularLocation>
</comment>
<keyword evidence="6" id="KW-0592">Phosphate transport</keyword>
<keyword evidence="3 5" id="KW-1133">Transmembrane helix</keyword>
<dbReference type="Gene3D" id="1.10.3720.10">
    <property type="entry name" value="MetI-like"/>
    <property type="match status" value="1"/>
</dbReference>
<feature type="domain" description="ABC transmembrane type-1" evidence="7">
    <location>
        <begin position="231"/>
        <end position="447"/>
    </location>
</feature>
<feature type="transmembrane region" description="Helical" evidence="5">
    <location>
        <begin position="43"/>
        <end position="65"/>
    </location>
</feature>
<dbReference type="InterPro" id="IPR035906">
    <property type="entry name" value="MetI-like_sf"/>
</dbReference>
<keyword evidence="6" id="KW-0997">Cell inner membrane</keyword>
<protein>
    <recommendedName>
        <fullName evidence="6">Phosphate transport system permease protein</fullName>
    </recommendedName>
</protein>
<dbReference type="PANTHER" id="PTHR42727:SF1">
    <property type="entry name" value="PHOSPHATE TRANSPORT SYSTEM PERMEASE"/>
    <property type="match status" value="1"/>
</dbReference>
<sequence>MTKSTLFFVLVLLCLGAHRLGHRRSLQVASGRIRNLHSLPGYYGFFVALWCGVPALILLVCWLMFEGPVIDYLVIWSLPDEFRNQPPEQLGLIINDIRNVAGGKETSATNPAIHVAASEYLRLRSLSDALLAAVALSVAVVGGVVAGQRIQPELRARNKVEGALMLFLIACSLVAIFTTVGIVLSVLFESIRFFRLVPITEFLFGTDWSPQMAIRADQVGSSGAFGAVPLFTGTLLISAIAMAVAVPIGLLSAIYLAEYATPRVRAIGKPLLEILAGVPTVVYGFFAALTVAPFVRDVAQSLGLEASSESALAAGLVMGVMIIPFVSSLSDDFINAVPQSLRDGAYALGATQSETIRNVVVPAALPGIIGGILLAVSRAIGETMIVVMAAGLAANLTGNPLQAVTTVTTQIVTLLVGDQEFDSPKTLAAFALGLVLFLATLSLNIIAMHIVRKYREQYE</sequence>
<proteinExistence type="inferred from homology"/>
<dbReference type="RefSeq" id="WP_198323520.1">
    <property type="nucleotide sequence ID" value="NZ_CP104311.1"/>
</dbReference>
<dbReference type="EMBL" id="CP104311">
    <property type="protein sequence ID" value="WWF00953.1"/>
    <property type="molecule type" value="Genomic_DNA"/>
</dbReference>
<evidence type="ECO:0000256" key="5">
    <source>
        <dbReference type="RuleBase" id="RU363032"/>
    </source>
</evidence>
<feature type="transmembrane region" description="Helical" evidence="5">
    <location>
        <begin position="129"/>
        <end position="150"/>
    </location>
</feature>
<dbReference type="Proteomes" id="UP001359308">
    <property type="component" value="Chromosome"/>
</dbReference>
<dbReference type="PANTHER" id="PTHR42727">
    <property type="entry name" value="PHOSPHATE TRANSPORT SYSTEM PERMEASE PROTEIN"/>
    <property type="match status" value="1"/>
</dbReference>
<evidence type="ECO:0000256" key="6">
    <source>
        <dbReference type="RuleBase" id="RU363054"/>
    </source>
</evidence>
<feature type="transmembrane region" description="Helical" evidence="5">
    <location>
        <begin position="162"/>
        <end position="188"/>
    </location>
</feature>
<evidence type="ECO:0000256" key="4">
    <source>
        <dbReference type="ARBA" id="ARBA00023136"/>
    </source>
</evidence>
<dbReference type="Pfam" id="PF00528">
    <property type="entry name" value="BPD_transp_1"/>
    <property type="match status" value="1"/>
</dbReference>
<organism evidence="8 9">
    <name type="scientific">Methylococcus capsulatus</name>
    <dbReference type="NCBI Taxonomy" id="414"/>
    <lineage>
        <taxon>Bacteria</taxon>
        <taxon>Pseudomonadati</taxon>
        <taxon>Pseudomonadota</taxon>
        <taxon>Gammaproteobacteria</taxon>
        <taxon>Methylococcales</taxon>
        <taxon>Methylococcaceae</taxon>
        <taxon>Methylococcus</taxon>
    </lineage>
</organism>
<feature type="transmembrane region" description="Helical" evidence="5">
    <location>
        <begin position="311"/>
        <end position="330"/>
    </location>
</feature>
<accession>A0ABZ2F363</accession>
<keyword evidence="4 5" id="KW-0472">Membrane</keyword>
<feature type="transmembrane region" description="Helical" evidence="5">
    <location>
        <begin position="276"/>
        <end position="299"/>
    </location>
</feature>
<dbReference type="SUPFAM" id="SSF161098">
    <property type="entry name" value="MetI-like"/>
    <property type="match status" value="1"/>
</dbReference>
<evidence type="ECO:0000256" key="2">
    <source>
        <dbReference type="ARBA" id="ARBA00022692"/>
    </source>
</evidence>
<evidence type="ECO:0000259" key="7">
    <source>
        <dbReference type="PROSITE" id="PS50928"/>
    </source>
</evidence>
<feature type="transmembrane region" description="Helical" evidence="5">
    <location>
        <begin position="235"/>
        <end position="256"/>
    </location>
</feature>
<dbReference type="Pfam" id="PF12501">
    <property type="entry name" value="DUF3708"/>
    <property type="match status" value="1"/>
</dbReference>
<dbReference type="NCBIfam" id="TIGR02138">
    <property type="entry name" value="phosphate_pstC"/>
    <property type="match status" value="1"/>
</dbReference>
<evidence type="ECO:0000313" key="9">
    <source>
        <dbReference type="Proteomes" id="UP001359308"/>
    </source>
</evidence>
<evidence type="ECO:0000256" key="1">
    <source>
        <dbReference type="ARBA" id="ARBA00004651"/>
    </source>
</evidence>
<gene>
    <name evidence="8" type="primary">pstC</name>
    <name evidence="8" type="ORF">N4J17_10755</name>
</gene>
<keyword evidence="9" id="KW-1185">Reference proteome</keyword>
<evidence type="ECO:0000256" key="3">
    <source>
        <dbReference type="ARBA" id="ARBA00022989"/>
    </source>
</evidence>